<evidence type="ECO:0000256" key="1">
    <source>
        <dbReference type="ARBA" id="ARBA00022490"/>
    </source>
</evidence>
<evidence type="ECO:0000313" key="9">
    <source>
        <dbReference type="Proteomes" id="UP001461341"/>
    </source>
</evidence>
<feature type="domain" description="RecF/RecN/SMC N-terminal" evidence="7">
    <location>
        <begin position="3"/>
        <end position="333"/>
    </location>
</feature>
<keyword evidence="4 6" id="KW-0067">ATP-binding</keyword>
<keyword evidence="9" id="KW-1185">Reference proteome</keyword>
<keyword evidence="1 6" id="KW-0963">Cytoplasm</keyword>
<dbReference type="InterPro" id="IPR003395">
    <property type="entry name" value="RecF/RecN/SMC_N"/>
</dbReference>
<dbReference type="HAMAP" id="MF_00365">
    <property type="entry name" value="RecF"/>
    <property type="match status" value="1"/>
</dbReference>
<evidence type="ECO:0000313" key="8">
    <source>
        <dbReference type="EMBL" id="WZL76013.1"/>
    </source>
</evidence>
<dbReference type="InterPro" id="IPR042174">
    <property type="entry name" value="RecF_2"/>
</dbReference>
<dbReference type="EMBL" id="CP121689">
    <property type="protein sequence ID" value="WZL76013.1"/>
    <property type="molecule type" value="Genomic_DNA"/>
</dbReference>
<sequence length="359" mass="42019">MYFERLALLNWRNIEDTELTFGKRFNVFWGGNAQGKSNLLEAIFFLGRGFSPRGNRNEDFIRWGKAQAYLGATIRDGELFFKKEVKIGLEARDWRLDNRKEKKRDCVVGYFPDDLEIISGNPFKRRQFLDEAISFISPTYRLLLKTYGDILQQRNCLLKQPLNRELLDVYTEKIAEVGSRIVKARLKYLALLSPFFEKYRERIEDKASKVILRYRTSGYAVNGEIEIGDALFKALGDALPLDRERGFTSCGPHRDDLEFIRENRNLRSFASWGEQKTLALALRLAEASVIKSTKGYGVVILLDDVFSDLDEERRRFLLRDVFREEQVFITTTELQWKKLLPEEETWSFYLERGRVIKDA</sequence>
<comment type="function">
    <text evidence="6">The RecF protein is involved in DNA metabolism; it is required for DNA replication and normal SOS inducibility. RecF binds preferentially to single-stranded, linear DNA. It also seems to bind ATP.</text>
</comment>
<dbReference type="Gene3D" id="3.40.50.300">
    <property type="entry name" value="P-loop containing nucleotide triphosphate hydrolases"/>
    <property type="match status" value="1"/>
</dbReference>
<feature type="binding site" evidence="6">
    <location>
        <begin position="30"/>
        <end position="37"/>
    </location>
    <ligand>
        <name>ATP</name>
        <dbReference type="ChEBI" id="CHEBI:30616"/>
    </ligand>
</feature>
<dbReference type="Pfam" id="PF02463">
    <property type="entry name" value="SMC_N"/>
    <property type="match status" value="1"/>
</dbReference>
<name>A0ABZ2YAJ3_9BACT</name>
<dbReference type="RefSeq" id="WP_369018167.1">
    <property type="nucleotide sequence ID" value="NZ_CP121689.1"/>
</dbReference>
<dbReference type="InterPro" id="IPR001238">
    <property type="entry name" value="DNA-binding_RecF"/>
</dbReference>
<dbReference type="InterPro" id="IPR027417">
    <property type="entry name" value="P-loop_NTPase"/>
</dbReference>
<dbReference type="SUPFAM" id="SSF52540">
    <property type="entry name" value="P-loop containing nucleoside triphosphate hydrolases"/>
    <property type="match status" value="1"/>
</dbReference>
<keyword evidence="5 6" id="KW-0238">DNA-binding</keyword>
<keyword evidence="6" id="KW-0234">DNA repair</keyword>
<evidence type="ECO:0000256" key="5">
    <source>
        <dbReference type="ARBA" id="ARBA00023125"/>
    </source>
</evidence>
<keyword evidence="6" id="KW-0742">SOS response</keyword>
<keyword evidence="3 6" id="KW-0547">Nucleotide-binding</keyword>
<accession>A0ABZ2YAJ3</accession>
<comment type="subcellular location">
    <subcellularLocation>
        <location evidence="6">Cytoplasm</location>
    </subcellularLocation>
</comment>
<dbReference type="PANTHER" id="PTHR32182:SF0">
    <property type="entry name" value="DNA REPLICATION AND REPAIR PROTEIN RECF"/>
    <property type="match status" value="1"/>
</dbReference>
<keyword evidence="6" id="KW-0227">DNA damage</keyword>
<evidence type="ECO:0000256" key="3">
    <source>
        <dbReference type="ARBA" id="ARBA00022741"/>
    </source>
</evidence>
<dbReference type="Gene3D" id="1.20.1050.90">
    <property type="entry name" value="RecF/RecN/SMC, N-terminal domain"/>
    <property type="match status" value="1"/>
</dbReference>
<protein>
    <recommendedName>
        <fullName evidence="6">DNA replication and repair protein RecF</fullName>
    </recommendedName>
</protein>
<evidence type="ECO:0000256" key="4">
    <source>
        <dbReference type="ARBA" id="ARBA00022840"/>
    </source>
</evidence>
<gene>
    <name evidence="6 8" type="primary">recF</name>
    <name evidence="8" type="ORF">QBE54_10575</name>
</gene>
<comment type="similarity">
    <text evidence="6">Belongs to the RecF family.</text>
</comment>
<dbReference type="PANTHER" id="PTHR32182">
    <property type="entry name" value="DNA REPLICATION AND REPAIR PROTEIN RECF"/>
    <property type="match status" value="1"/>
</dbReference>
<organism evidence="8 9">
    <name type="scientific">Thermatribacter velox</name>
    <dbReference type="NCBI Taxonomy" id="3039681"/>
    <lineage>
        <taxon>Bacteria</taxon>
        <taxon>Pseudomonadati</taxon>
        <taxon>Atribacterota</taxon>
        <taxon>Atribacteria</taxon>
        <taxon>Atribacterales</taxon>
        <taxon>Thermatribacteraceae</taxon>
        <taxon>Thermatribacter</taxon>
    </lineage>
</organism>
<evidence type="ECO:0000259" key="7">
    <source>
        <dbReference type="Pfam" id="PF02463"/>
    </source>
</evidence>
<keyword evidence="2 6" id="KW-0235">DNA replication</keyword>
<reference evidence="8 9" key="1">
    <citation type="submission" date="2023-03" db="EMBL/GenBank/DDBJ databases">
        <title>Novel Species.</title>
        <authorList>
            <person name="Ma S."/>
        </authorList>
    </citation>
    <scope>NUCLEOTIDE SEQUENCE [LARGE SCALE GENOMIC DNA]</scope>
    <source>
        <strain evidence="8 9">B11</strain>
    </source>
</reference>
<proteinExistence type="inferred from homology"/>
<dbReference type="NCBIfam" id="TIGR00611">
    <property type="entry name" value="recf"/>
    <property type="match status" value="1"/>
</dbReference>
<evidence type="ECO:0000256" key="6">
    <source>
        <dbReference type="HAMAP-Rule" id="MF_00365"/>
    </source>
</evidence>
<dbReference type="Proteomes" id="UP001461341">
    <property type="component" value="Chromosome"/>
</dbReference>
<evidence type="ECO:0000256" key="2">
    <source>
        <dbReference type="ARBA" id="ARBA00022705"/>
    </source>
</evidence>